<dbReference type="NCBIfam" id="NF033516">
    <property type="entry name" value="transpos_IS3"/>
    <property type="match status" value="1"/>
</dbReference>
<reference evidence="3 4" key="1">
    <citation type="submission" date="2018-12" db="EMBL/GenBank/DDBJ databases">
        <authorList>
            <consortium name="Pathogen Informatics"/>
        </authorList>
    </citation>
    <scope>NUCLEOTIDE SEQUENCE [LARGE SCALE GENOMIC DNA]</scope>
    <source>
        <strain evidence="3 4">NCTC13652</strain>
    </source>
</reference>
<comment type="function">
    <text evidence="1">Involved in the transposition of the insertion sequence.</text>
</comment>
<dbReference type="Proteomes" id="UP000277858">
    <property type="component" value="Chromosome"/>
</dbReference>
<dbReference type="STRING" id="1122997.GCA_000425285_02485"/>
<dbReference type="GO" id="GO:0003676">
    <property type="term" value="F:nucleic acid binding"/>
    <property type="evidence" value="ECO:0007669"/>
    <property type="project" value="InterPro"/>
</dbReference>
<dbReference type="InterPro" id="IPR036397">
    <property type="entry name" value="RNaseH_sf"/>
</dbReference>
<dbReference type="EMBL" id="LR134473">
    <property type="protein sequence ID" value="VEI03026.1"/>
    <property type="molecule type" value="Genomic_DNA"/>
</dbReference>
<dbReference type="Pfam" id="PF00665">
    <property type="entry name" value="rve"/>
    <property type="match status" value="1"/>
</dbReference>
<sequence length="267" mass="30502">MSGYYSWRSRPISATARRRRDLASRIRFYFDDSDATYGYRRITAALARAGEVAHPTTVRAIMRDHHLVAAQPHTRVRTTIPADDLADRPDLVGRDFTAQAPGRRWVGDITYIRTLEGFCYLATVLDCCTKKVVGHAITGHMRTELICEALGMAVRNFPPARGVTIFHSDRGSQYMSSQFSDLLRCHGIRASVGRTGVCWDNAWAESFNATLKNERVHRMVYRTRGEAIGDVVSWIELRYNQKRLYSSLGYRTPNEMEMRYREARQAA</sequence>
<accession>A0A448NYL3</accession>
<dbReference type="InterPro" id="IPR048020">
    <property type="entry name" value="Transpos_IS3"/>
</dbReference>
<dbReference type="PANTHER" id="PTHR46889">
    <property type="entry name" value="TRANSPOSASE INSF FOR INSERTION SEQUENCE IS3B-RELATED"/>
    <property type="match status" value="1"/>
</dbReference>
<dbReference type="PANTHER" id="PTHR46889:SF4">
    <property type="entry name" value="TRANSPOSASE INSO FOR INSERTION SEQUENCE ELEMENT IS911B-RELATED"/>
    <property type="match status" value="1"/>
</dbReference>
<evidence type="ECO:0000313" key="3">
    <source>
        <dbReference type="EMBL" id="VEI03026.1"/>
    </source>
</evidence>
<dbReference type="InterPro" id="IPR050900">
    <property type="entry name" value="Transposase_IS3/IS150/IS904"/>
</dbReference>
<dbReference type="Pfam" id="PF13276">
    <property type="entry name" value="HTH_21"/>
    <property type="match status" value="1"/>
</dbReference>
<proteinExistence type="predicted"/>
<dbReference type="PROSITE" id="PS50994">
    <property type="entry name" value="INTEGRASE"/>
    <property type="match status" value="1"/>
</dbReference>
<gene>
    <name evidence="3" type="ORF">NCTC13652_01224</name>
</gene>
<dbReference type="GO" id="GO:0015074">
    <property type="term" value="P:DNA integration"/>
    <property type="evidence" value="ECO:0007669"/>
    <property type="project" value="InterPro"/>
</dbReference>
<dbReference type="InterPro" id="IPR001584">
    <property type="entry name" value="Integrase_cat-core"/>
</dbReference>
<feature type="domain" description="Integrase catalytic" evidence="2">
    <location>
        <begin position="97"/>
        <end position="261"/>
    </location>
</feature>
<dbReference type="Gene3D" id="3.30.420.10">
    <property type="entry name" value="Ribonuclease H-like superfamily/Ribonuclease H"/>
    <property type="match status" value="1"/>
</dbReference>
<dbReference type="InterPro" id="IPR025948">
    <property type="entry name" value="HTH-like_dom"/>
</dbReference>
<protein>
    <submittedName>
        <fullName evidence="3">IS2 transposase TnpB</fullName>
    </submittedName>
</protein>
<evidence type="ECO:0000259" key="2">
    <source>
        <dbReference type="PROSITE" id="PS50994"/>
    </source>
</evidence>
<dbReference type="AlphaFoldDB" id="A0A448NYL3"/>
<keyword evidence="4" id="KW-1185">Reference proteome</keyword>
<name>A0A448NYL3_9ACTN</name>
<evidence type="ECO:0000313" key="4">
    <source>
        <dbReference type="Proteomes" id="UP000277858"/>
    </source>
</evidence>
<dbReference type="InterPro" id="IPR012337">
    <property type="entry name" value="RNaseH-like_sf"/>
</dbReference>
<organism evidence="3 4">
    <name type="scientific">Acidipropionibacterium jensenii</name>
    <dbReference type="NCBI Taxonomy" id="1749"/>
    <lineage>
        <taxon>Bacteria</taxon>
        <taxon>Bacillati</taxon>
        <taxon>Actinomycetota</taxon>
        <taxon>Actinomycetes</taxon>
        <taxon>Propionibacteriales</taxon>
        <taxon>Propionibacteriaceae</taxon>
        <taxon>Acidipropionibacterium</taxon>
    </lineage>
</organism>
<dbReference type="SUPFAM" id="SSF53098">
    <property type="entry name" value="Ribonuclease H-like"/>
    <property type="match status" value="1"/>
</dbReference>
<evidence type="ECO:0000256" key="1">
    <source>
        <dbReference type="ARBA" id="ARBA00002286"/>
    </source>
</evidence>